<keyword evidence="2 3" id="KW-0802">TPR repeat</keyword>
<evidence type="ECO:0000259" key="4">
    <source>
        <dbReference type="Pfam" id="PF14737"/>
    </source>
</evidence>
<sequence length="1000" mass="111860">MAQDKNAAVKAKEKGNALFKEGRLAESAKAYKEAEKLDPSNPVYASNLSAALYELGDYVSAMNAVLRSWSSIKSRNDETDAALSLKLSTRLAKCLSQGFQDGTITASLVEQNAESIKALEGLSSQEKEGSENAHAWNAWKTIRLTLSHQQELSHEAKVRLSKMPMYKGMPEPYQTYFVFGTDPIISLVSGWGIDDNAQDPINLRALTKEQISQLSFLIAGVGDGRHGFGTIIGLADAYNKLGAFQKKDLKAHVSLLDINYPIIARNLILYILVDQMIAAEDGDEKTRLEIQATFVYVYMGWIIPSYCHDRLMSVCTDIKDRLQSTPPRLPTWLHLDKSCIKPILPILDFWLTNKTLTPVRLLKSMSHKSAAESIRSLIDSDYPGVRESMASQRRDAERSLRSISDDKLVLLAQAMRWPGAGQASAKELRKLLNTSKFKSRIVDQLLMAQFDKNIELGLAPEEEWYREVQVFVPPAPLLDRHPGFEAFANSQHATSDGPSEEAKVKTQYRKLKKVALTEWKANVTLLDGNSDEPLKIGIDAFTLVQQIGAFNQKTGIKDKDPRAQVESPAYSYAASFFNAVVDSIKTLGNKLKVELICGEVNHELAKIRLGTDSRPAEFPKKFTRIWLSNIPDYTHGTLSTAMCVLPALQNNMDSSVTSNCLFNSPVWRDDAEFCYNYTLLLPKDLERYLGFRTIRSQAVQTFLSLAPNPLPRPLSALASREQLHSWLARLLLSLVSPGKSQARPNFVKLPNNLVAFVQLLVELRNIGYPSHWLSDFIHSVLGGTLVVDHLTYKGTIPRPVSELHQKAPPHRPRLDPWYAELETILVSARHGLPFAVQIPAMASSGAKTPEDIGLFKASPEAGILVTNPMFQLPPYDSVVCLVFYKKAIADSERSLNSLISDLPQIVDGREKPARGTFHIFTSVDFIHLKLTDSEVRWRMSKSLAQQMKREGWFMAVWRIDMWTSSSSIPSLWTGLDCSMSSILIFSHRSLPSEVVEERRN</sequence>
<feature type="domain" description="DUF4470" evidence="4">
    <location>
        <begin position="203"/>
        <end position="275"/>
    </location>
</feature>
<evidence type="ECO:0000256" key="1">
    <source>
        <dbReference type="ARBA" id="ARBA00022737"/>
    </source>
</evidence>
<dbReference type="PROSITE" id="PS50005">
    <property type="entry name" value="TPR"/>
    <property type="match status" value="1"/>
</dbReference>
<dbReference type="PANTHER" id="PTHR22904">
    <property type="entry name" value="TPR REPEAT CONTAINING PROTEIN"/>
    <property type="match status" value="1"/>
</dbReference>
<dbReference type="Proteomes" id="UP000284706">
    <property type="component" value="Unassembled WGS sequence"/>
</dbReference>
<protein>
    <recommendedName>
        <fullName evidence="4">DUF4470 domain-containing protein</fullName>
    </recommendedName>
</protein>
<dbReference type="Pfam" id="PF14737">
    <property type="entry name" value="DUF4470"/>
    <property type="match status" value="1"/>
</dbReference>
<keyword evidence="6" id="KW-1185">Reference proteome</keyword>
<dbReference type="InParanoid" id="A0A409VJG2"/>
<dbReference type="InterPro" id="IPR011990">
    <property type="entry name" value="TPR-like_helical_dom_sf"/>
</dbReference>
<dbReference type="GO" id="GO:0051879">
    <property type="term" value="F:Hsp90 protein binding"/>
    <property type="evidence" value="ECO:0007669"/>
    <property type="project" value="TreeGrafter"/>
</dbReference>
<reference evidence="5 6" key="1">
    <citation type="journal article" date="2018" name="Evol. Lett.">
        <title>Horizontal gene cluster transfer increased hallucinogenic mushroom diversity.</title>
        <authorList>
            <person name="Reynolds H.T."/>
            <person name="Vijayakumar V."/>
            <person name="Gluck-Thaler E."/>
            <person name="Korotkin H.B."/>
            <person name="Matheny P.B."/>
            <person name="Slot J.C."/>
        </authorList>
    </citation>
    <scope>NUCLEOTIDE SEQUENCE [LARGE SCALE GENOMIC DNA]</scope>
    <source>
        <strain evidence="5 6">SRW20</strain>
    </source>
</reference>
<organism evidence="5 6">
    <name type="scientific">Gymnopilus dilepis</name>
    <dbReference type="NCBI Taxonomy" id="231916"/>
    <lineage>
        <taxon>Eukaryota</taxon>
        <taxon>Fungi</taxon>
        <taxon>Dikarya</taxon>
        <taxon>Basidiomycota</taxon>
        <taxon>Agaricomycotina</taxon>
        <taxon>Agaricomycetes</taxon>
        <taxon>Agaricomycetidae</taxon>
        <taxon>Agaricales</taxon>
        <taxon>Agaricineae</taxon>
        <taxon>Hymenogastraceae</taxon>
        <taxon>Gymnopilus</taxon>
    </lineage>
</organism>
<dbReference type="Gene3D" id="1.25.40.10">
    <property type="entry name" value="Tetratricopeptide repeat domain"/>
    <property type="match status" value="1"/>
</dbReference>
<gene>
    <name evidence="5" type="ORF">CVT26_011281</name>
</gene>
<dbReference type="InterPro" id="IPR019734">
    <property type="entry name" value="TPR_rpt"/>
</dbReference>
<comment type="caution">
    <text evidence="5">The sequence shown here is derived from an EMBL/GenBank/DDBJ whole genome shotgun (WGS) entry which is preliminary data.</text>
</comment>
<proteinExistence type="predicted"/>
<evidence type="ECO:0000313" key="5">
    <source>
        <dbReference type="EMBL" id="PPQ66412.1"/>
    </source>
</evidence>
<dbReference type="PANTHER" id="PTHR22904:SF523">
    <property type="entry name" value="STRESS-INDUCED-PHOSPHOPROTEIN 1"/>
    <property type="match status" value="1"/>
</dbReference>
<accession>A0A409VJG2</accession>
<feature type="repeat" description="TPR" evidence="3">
    <location>
        <begin position="8"/>
        <end position="41"/>
    </location>
</feature>
<name>A0A409VJG2_9AGAR</name>
<evidence type="ECO:0000256" key="3">
    <source>
        <dbReference type="PROSITE-ProRule" id="PRU00339"/>
    </source>
</evidence>
<dbReference type="EMBL" id="NHYE01005631">
    <property type="protein sequence ID" value="PPQ66412.1"/>
    <property type="molecule type" value="Genomic_DNA"/>
</dbReference>
<evidence type="ECO:0000313" key="6">
    <source>
        <dbReference type="Proteomes" id="UP000284706"/>
    </source>
</evidence>
<evidence type="ECO:0000256" key="2">
    <source>
        <dbReference type="ARBA" id="ARBA00022803"/>
    </source>
</evidence>
<keyword evidence="1" id="KW-0677">Repeat</keyword>
<dbReference type="OrthoDB" id="2423701at2759"/>
<dbReference type="Pfam" id="PF13414">
    <property type="entry name" value="TPR_11"/>
    <property type="match status" value="1"/>
</dbReference>
<dbReference type="InterPro" id="IPR027974">
    <property type="entry name" value="DUF4470"/>
</dbReference>
<dbReference type="SUPFAM" id="SSF48452">
    <property type="entry name" value="TPR-like"/>
    <property type="match status" value="1"/>
</dbReference>
<dbReference type="AlphaFoldDB" id="A0A409VJG2"/>
<dbReference type="STRING" id="231916.A0A409VJG2"/>